<dbReference type="EMBL" id="AYZM01000038">
    <property type="protein sequence ID" value="KRN26289.1"/>
    <property type="molecule type" value="Genomic_DNA"/>
</dbReference>
<dbReference type="OrthoDB" id="2287011at2"/>
<dbReference type="SMART" id="SM00347">
    <property type="entry name" value="HTH_MARR"/>
    <property type="match status" value="1"/>
</dbReference>
<dbReference type="InterPro" id="IPR036388">
    <property type="entry name" value="WH-like_DNA-bd_sf"/>
</dbReference>
<sequence length="167" mass="19326">MEQPANDYLTLATYNAILHRQLQRDMNQLLLKDDLPVNITEMYLMVLIMESHPISQRQAATTLAVDEGLMTRMVKHLTKLQLINKESSARDKRVKELTLTSEGEKLLDYGLKQFNDWWHSFESDLNGVNINQLGDELFDISKVVLSDRHQTPLRNDRISSQGMKKDL</sequence>
<dbReference type="Gene3D" id="1.10.10.10">
    <property type="entry name" value="Winged helix-like DNA-binding domain superfamily/Winged helix DNA-binding domain"/>
    <property type="match status" value="1"/>
</dbReference>
<dbReference type="RefSeq" id="WP_057151680.1">
    <property type="nucleotide sequence ID" value="NZ_AYZM01000038.1"/>
</dbReference>
<evidence type="ECO:0000313" key="6">
    <source>
        <dbReference type="Proteomes" id="UP000051442"/>
    </source>
</evidence>
<proteinExistence type="predicted"/>
<comment type="caution">
    <text evidence="5">The sequence shown here is derived from an EMBL/GenBank/DDBJ whole genome shotgun (WGS) entry which is preliminary data.</text>
</comment>
<dbReference type="InterPro" id="IPR000835">
    <property type="entry name" value="HTH_MarR-typ"/>
</dbReference>
<dbReference type="Proteomes" id="UP000051442">
    <property type="component" value="Unassembled WGS sequence"/>
</dbReference>
<dbReference type="GO" id="GO:0003700">
    <property type="term" value="F:DNA-binding transcription factor activity"/>
    <property type="evidence" value="ECO:0007669"/>
    <property type="project" value="InterPro"/>
</dbReference>
<protein>
    <submittedName>
        <fullName evidence="5">Transcriptional regulator</fullName>
    </submittedName>
</protein>
<dbReference type="PATRIC" id="fig|1423804.4.peg.2550"/>
<reference evidence="5 6" key="1">
    <citation type="journal article" date="2015" name="Genome Announc.">
        <title>Expanding the biotechnology potential of lactobacilli through comparative genomics of 213 strains and associated genera.</title>
        <authorList>
            <person name="Sun Z."/>
            <person name="Harris H.M."/>
            <person name="McCann A."/>
            <person name="Guo C."/>
            <person name="Argimon S."/>
            <person name="Zhang W."/>
            <person name="Yang X."/>
            <person name="Jeffery I.B."/>
            <person name="Cooney J.C."/>
            <person name="Kagawa T.F."/>
            <person name="Liu W."/>
            <person name="Song Y."/>
            <person name="Salvetti E."/>
            <person name="Wrobel A."/>
            <person name="Rasinkangas P."/>
            <person name="Parkhill J."/>
            <person name="Rea M.C."/>
            <person name="O'Sullivan O."/>
            <person name="Ritari J."/>
            <person name="Douillard F.P."/>
            <person name="Paul Ross R."/>
            <person name="Yang R."/>
            <person name="Briner A.E."/>
            <person name="Felis G.E."/>
            <person name="de Vos W.M."/>
            <person name="Barrangou R."/>
            <person name="Klaenhammer T.R."/>
            <person name="Caufield P.W."/>
            <person name="Cui Y."/>
            <person name="Zhang H."/>
            <person name="O'Toole P.W."/>
        </authorList>
    </citation>
    <scope>NUCLEOTIDE SEQUENCE [LARGE SCALE GENOMIC DNA]</scope>
    <source>
        <strain evidence="5 6">DSM 23365</strain>
    </source>
</reference>
<name>A0A0R2FCM4_9LACO</name>
<evidence type="ECO:0000256" key="2">
    <source>
        <dbReference type="ARBA" id="ARBA00023125"/>
    </source>
</evidence>
<organism evidence="5 6">
    <name type="scientific">Secundilactobacillus similis DSM 23365 = JCM 2765</name>
    <dbReference type="NCBI Taxonomy" id="1423804"/>
    <lineage>
        <taxon>Bacteria</taxon>
        <taxon>Bacillati</taxon>
        <taxon>Bacillota</taxon>
        <taxon>Bacilli</taxon>
        <taxon>Lactobacillales</taxon>
        <taxon>Lactobacillaceae</taxon>
        <taxon>Secundilactobacillus</taxon>
    </lineage>
</organism>
<dbReference type="InterPro" id="IPR036390">
    <property type="entry name" value="WH_DNA-bd_sf"/>
</dbReference>
<evidence type="ECO:0000256" key="1">
    <source>
        <dbReference type="ARBA" id="ARBA00023015"/>
    </source>
</evidence>
<dbReference type="PROSITE" id="PS50995">
    <property type="entry name" value="HTH_MARR_2"/>
    <property type="match status" value="1"/>
</dbReference>
<keyword evidence="6" id="KW-1185">Reference proteome</keyword>
<evidence type="ECO:0000313" key="5">
    <source>
        <dbReference type="EMBL" id="KRN26289.1"/>
    </source>
</evidence>
<dbReference type="STRING" id="1423804.FD14_GL002357"/>
<dbReference type="PANTHER" id="PTHR42756">
    <property type="entry name" value="TRANSCRIPTIONAL REGULATOR, MARR"/>
    <property type="match status" value="1"/>
</dbReference>
<gene>
    <name evidence="5" type="ORF">FD14_GL002357</name>
</gene>
<feature type="domain" description="HTH marR-type" evidence="4">
    <location>
        <begin position="8"/>
        <end position="142"/>
    </location>
</feature>
<keyword evidence="1" id="KW-0805">Transcription regulation</keyword>
<evidence type="ECO:0000259" key="4">
    <source>
        <dbReference type="PROSITE" id="PS50995"/>
    </source>
</evidence>
<dbReference type="GO" id="GO:0003677">
    <property type="term" value="F:DNA binding"/>
    <property type="evidence" value="ECO:0007669"/>
    <property type="project" value="UniProtKB-KW"/>
</dbReference>
<accession>A0A0R2FCM4</accession>
<dbReference type="PRINTS" id="PR00598">
    <property type="entry name" value="HTHMARR"/>
</dbReference>
<dbReference type="Pfam" id="PF01047">
    <property type="entry name" value="MarR"/>
    <property type="match status" value="1"/>
</dbReference>
<evidence type="ECO:0000256" key="3">
    <source>
        <dbReference type="ARBA" id="ARBA00023163"/>
    </source>
</evidence>
<dbReference type="SUPFAM" id="SSF46785">
    <property type="entry name" value="Winged helix' DNA-binding domain"/>
    <property type="match status" value="1"/>
</dbReference>
<keyword evidence="3" id="KW-0804">Transcription</keyword>
<keyword evidence="2" id="KW-0238">DNA-binding</keyword>
<dbReference type="PANTHER" id="PTHR42756:SF1">
    <property type="entry name" value="TRANSCRIPTIONAL REPRESSOR OF EMRAB OPERON"/>
    <property type="match status" value="1"/>
</dbReference>
<dbReference type="AlphaFoldDB" id="A0A0R2FCM4"/>